<evidence type="ECO:0000313" key="1">
    <source>
        <dbReference type="EMBL" id="MBW0488998.1"/>
    </source>
</evidence>
<sequence length="91" mass="10417">MRQELINVLYTYKNAFTSYNQPLGYIRGNEVYITLNIGRPYPPVLRKPDYPGSCRAREALEKYNQELMKLGVLRKLGQNEEVGAKAPVIIA</sequence>
<dbReference type="AlphaFoldDB" id="A0A9Q3CUD0"/>
<evidence type="ECO:0000313" key="2">
    <source>
        <dbReference type="Proteomes" id="UP000765509"/>
    </source>
</evidence>
<keyword evidence="2" id="KW-1185">Reference proteome</keyword>
<dbReference type="Proteomes" id="UP000765509">
    <property type="component" value="Unassembled WGS sequence"/>
</dbReference>
<proteinExistence type="predicted"/>
<name>A0A9Q3CUD0_9BASI</name>
<gene>
    <name evidence="1" type="ORF">O181_028713</name>
</gene>
<organism evidence="1 2">
    <name type="scientific">Austropuccinia psidii MF-1</name>
    <dbReference type="NCBI Taxonomy" id="1389203"/>
    <lineage>
        <taxon>Eukaryota</taxon>
        <taxon>Fungi</taxon>
        <taxon>Dikarya</taxon>
        <taxon>Basidiomycota</taxon>
        <taxon>Pucciniomycotina</taxon>
        <taxon>Pucciniomycetes</taxon>
        <taxon>Pucciniales</taxon>
        <taxon>Sphaerophragmiaceae</taxon>
        <taxon>Austropuccinia</taxon>
    </lineage>
</organism>
<dbReference type="OrthoDB" id="6776860at2759"/>
<dbReference type="EMBL" id="AVOT02009882">
    <property type="protein sequence ID" value="MBW0488998.1"/>
    <property type="molecule type" value="Genomic_DNA"/>
</dbReference>
<protein>
    <submittedName>
        <fullName evidence="1">Uncharacterized protein</fullName>
    </submittedName>
</protein>
<reference evidence="1" key="1">
    <citation type="submission" date="2021-03" db="EMBL/GenBank/DDBJ databases">
        <title>Draft genome sequence of rust myrtle Austropuccinia psidii MF-1, a brazilian biotype.</title>
        <authorList>
            <person name="Quecine M.C."/>
            <person name="Pachon D.M.R."/>
            <person name="Bonatelli M.L."/>
            <person name="Correr F.H."/>
            <person name="Franceschini L.M."/>
            <person name="Leite T.F."/>
            <person name="Margarido G.R.A."/>
            <person name="Almeida C.A."/>
            <person name="Ferrarezi J.A."/>
            <person name="Labate C.A."/>
        </authorList>
    </citation>
    <scope>NUCLEOTIDE SEQUENCE</scope>
    <source>
        <strain evidence="1">MF-1</strain>
    </source>
</reference>
<comment type="caution">
    <text evidence="1">The sequence shown here is derived from an EMBL/GenBank/DDBJ whole genome shotgun (WGS) entry which is preliminary data.</text>
</comment>
<accession>A0A9Q3CUD0</accession>